<evidence type="ECO:0000313" key="6">
    <source>
        <dbReference type="Proteomes" id="UP000016540"/>
    </source>
</evidence>
<dbReference type="HOGENOM" id="CLU_024570_3_2_6"/>
<feature type="transmembrane region" description="Helical" evidence="3">
    <location>
        <begin position="6"/>
        <end position="25"/>
    </location>
</feature>
<feature type="compositionally biased region" description="Low complexity" evidence="2">
    <location>
        <begin position="504"/>
        <end position="535"/>
    </location>
</feature>
<dbReference type="SMART" id="SM00028">
    <property type="entry name" value="TPR"/>
    <property type="match status" value="1"/>
</dbReference>
<feature type="region of interest" description="Disordered" evidence="2">
    <location>
        <begin position="453"/>
        <end position="594"/>
    </location>
</feature>
<dbReference type="STRING" id="1318628.MARLIPOL_00583"/>
<gene>
    <name evidence="5" type="ORF">MARLIPOL_00583</name>
</gene>
<evidence type="ECO:0000313" key="5">
    <source>
        <dbReference type="EMBL" id="EON94002.1"/>
    </source>
</evidence>
<dbReference type="InterPro" id="IPR050768">
    <property type="entry name" value="UPF0353/GerABKA_families"/>
</dbReference>
<dbReference type="RefSeq" id="WP_012136101.1">
    <property type="nucleotide sequence ID" value="NZ_KE007306.1"/>
</dbReference>
<dbReference type="OrthoDB" id="9807628at2"/>
<protein>
    <recommendedName>
        <fullName evidence="4">VWFA domain-containing protein</fullName>
    </recommendedName>
</protein>
<dbReference type="Gene3D" id="3.40.50.410">
    <property type="entry name" value="von Willebrand factor, type A domain"/>
    <property type="match status" value="1"/>
</dbReference>
<feature type="compositionally biased region" description="Low complexity" evidence="2">
    <location>
        <begin position="460"/>
        <end position="496"/>
    </location>
</feature>
<accession>R8B5Y2</accession>
<dbReference type="Gene3D" id="1.25.40.10">
    <property type="entry name" value="Tetratricopeptide repeat domain"/>
    <property type="match status" value="1"/>
</dbReference>
<dbReference type="Proteomes" id="UP000016540">
    <property type="component" value="Unassembled WGS sequence"/>
</dbReference>
<dbReference type="PANTHER" id="PTHR22550">
    <property type="entry name" value="SPORE GERMINATION PROTEIN"/>
    <property type="match status" value="1"/>
</dbReference>
<dbReference type="PATRIC" id="fig|1318628.3.peg.115"/>
<dbReference type="InterPro" id="IPR011990">
    <property type="entry name" value="TPR-like_helical_dom_sf"/>
</dbReference>
<dbReference type="PROSITE" id="PS50293">
    <property type="entry name" value="TPR_REGION"/>
    <property type="match status" value="1"/>
</dbReference>
<keyword evidence="3" id="KW-0812">Transmembrane</keyword>
<name>R8B5Y2_9GAMM</name>
<keyword evidence="6" id="KW-1185">Reference proteome</keyword>
<dbReference type="Pfam" id="PF00515">
    <property type="entry name" value="TPR_1"/>
    <property type="match status" value="1"/>
</dbReference>
<proteinExistence type="predicted"/>
<keyword evidence="1" id="KW-0802">TPR repeat</keyword>
<dbReference type="SUPFAM" id="SSF48452">
    <property type="entry name" value="TPR-like"/>
    <property type="match status" value="1"/>
</dbReference>
<dbReference type="InterPro" id="IPR036465">
    <property type="entry name" value="vWFA_dom_sf"/>
</dbReference>
<reference evidence="5 6" key="1">
    <citation type="journal article" date="2013" name="Genome Announc.">
        <title>Draft Genome Sequence of the Moderately Halophilic Bacterium Marinobacter lipolyticus Strain SM19.</title>
        <authorList>
            <person name="Papke R.T."/>
            <person name="de la Haba R.R."/>
            <person name="Infante-Dominguez C."/>
            <person name="Perez D."/>
            <person name="Sanchez-Porro C."/>
            <person name="Lapierre P."/>
            <person name="Ventosa A."/>
        </authorList>
    </citation>
    <scope>NUCLEOTIDE SEQUENCE [LARGE SCALE GENOMIC DNA]</scope>
    <source>
        <strain evidence="5 6">SM19</strain>
    </source>
</reference>
<dbReference type="Pfam" id="PF13519">
    <property type="entry name" value="VWA_2"/>
    <property type="match status" value="1"/>
</dbReference>
<evidence type="ECO:0000256" key="2">
    <source>
        <dbReference type="SAM" id="MobiDB-lite"/>
    </source>
</evidence>
<dbReference type="eggNOG" id="COG2304">
    <property type="taxonomic scope" value="Bacteria"/>
</dbReference>
<feature type="repeat" description="TPR" evidence="1">
    <location>
        <begin position="404"/>
        <end position="437"/>
    </location>
</feature>
<sequence length="594" mass="65701">MGDFHFLRPLWLLLLLVIPIIPLLYRKARQSDSGWTRIIPEPLLRPVISRFGHSGLHRRSPLLPATLAVLVLSIALAGPAWRQAPTPLQQQNDSLVIILDLSLSMLATDVEPDRLTLAKRKIRDILRQREGSLTGLVVYAADAHAVSPLTDDRNTITGMLGVLEPVIMPATGNRADLGVARGLELLEQGAPGKGRMLLITDDVSDRYQDRITQALGGSRFALNTLVVGTAEGGPIPLPKRGFIRDNGDIVMAKASPSALQHLAQSNGGRSHHLTIDDTDINNLGLLGENAEDWQESERDLTVDRWQDDGYWLLWLALPLVLIGWRRGTLALVLFTLLPLTPRPAMALEWSELWLREDQRAPEMIAADAETAAQRLRDPQWRGSAQYHAGDYEAAADSFATGDSPRAHYNRGNALARAGQLEEAINAYDQALAAQPDMEDARFNRDIVQQLLEQQQKNDSGENGDSDQQSSDQQNQQQQKPGDGSGQQNQNSQQGKQSGDRDSEQQSQQGEQRGEQNPEQPSQQPQQQQAGNPSGQDSATPNGEAPADISEQPLTQGQEQWLRRIPDDPGGLLRRKFLQQYQQRDTQPDEGDTPW</sequence>
<feature type="transmembrane region" description="Helical" evidence="3">
    <location>
        <begin position="62"/>
        <end position="81"/>
    </location>
</feature>
<dbReference type="InterPro" id="IPR002035">
    <property type="entry name" value="VWF_A"/>
</dbReference>
<dbReference type="InterPro" id="IPR019734">
    <property type="entry name" value="TPR_rpt"/>
</dbReference>
<keyword evidence="3" id="KW-1133">Transmembrane helix</keyword>
<dbReference type="PROSITE" id="PS50005">
    <property type="entry name" value="TPR"/>
    <property type="match status" value="1"/>
</dbReference>
<evidence type="ECO:0000256" key="3">
    <source>
        <dbReference type="SAM" id="Phobius"/>
    </source>
</evidence>
<dbReference type="PANTHER" id="PTHR22550:SF14">
    <property type="entry name" value="VWFA DOMAIN-CONTAINING PROTEIN"/>
    <property type="match status" value="1"/>
</dbReference>
<evidence type="ECO:0000256" key="1">
    <source>
        <dbReference type="PROSITE-ProRule" id="PRU00339"/>
    </source>
</evidence>
<dbReference type="EMBL" id="ASAD01000002">
    <property type="protein sequence ID" value="EON94002.1"/>
    <property type="molecule type" value="Genomic_DNA"/>
</dbReference>
<evidence type="ECO:0000259" key="4">
    <source>
        <dbReference type="Pfam" id="PF13519"/>
    </source>
</evidence>
<keyword evidence="3" id="KW-0472">Membrane</keyword>
<organism evidence="5 6">
    <name type="scientific">Marinobacter lipolyticus SM19</name>
    <dbReference type="NCBI Taxonomy" id="1318628"/>
    <lineage>
        <taxon>Bacteria</taxon>
        <taxon>Pseudomonadati</taxon>
        <taxon>Pseudomonadota</taxon>
        <taxon>Gammaproteobacteria</taxon>
        <taxon>Pseudomonadales</taxon>
        <taxon>Marinobacteraceae</taxon>
        <taxon>Marinobacter</taxon>
    </lineage>
</organism>
<comment type="caution">
    <text evidence="5">The sequence shown here is derived from an EMBL/GenBank/DDBJ whole genome shotgun (WGS) entry which is preliminary data.</text>
</comment>
<feature type="domain" description="VWFA" evidence="4">
    <location>
        <begin position="95"/>
        <end position="201"/>
    </location>
</feature>
<dbReference type="AlphaFoldDB" id="R8B5Y2"/>
<dbReference type="SUPFAM" id="SSF53300">
    <property type="entry name" value="vWA-like"/>
    <property type="match status" value="1"/>
</dbReference>